<dbReference type="Pfam" id="PF02140">
    <property type="entry name" value="SUEL_Lectin"/>
    <property type="match status" value="1"/>
</dbReference>
<dbReference type="AlphaFoldDB" id="A0A6J0NCC3"/>
<protein>
    <submittedName>
        <fullName evidence="3">Beta-galactosidase 14-like</fullName>
    </submittedName>
</protein>
<reference evidence="3" key="1">
    <citation type="submission" date="2025-08" db="UniProtKB">
        <authorList>
            <consortium name="RefSeq"/>
        </authorList>
    </citation>
    <scope>IDENTIFICATION</scope>
    <source>
        <tissue evidence="3">Leaf</tissue>
    </source>
</reference>
<dbReference type="OrthoDB" id="1100386at2759"/>
<dbReference type="GO" id="GO:0030246">
    <property type="term" value="F:carbohydrate binding"/>
    <property type="evidence" value="ECO:0007669"/>
    <property type="project" value="InterPro"/>
</dbReference>
<dbReference type="GeneID" id="108853225"/>
<evidence type="ECO:0000313" key="3">
    <source>
        <dbReference type="RefSeq" id="XP_018482170.2"/>
    </source>
</evidence>
<name>A0A6J0NCC3_RAPSA</name>
<dbReference type="CDD" id="cd22842">
    <property type="entry name" value="Gal_Rha_Lectin_BGal"/>
    <property type="match status" value="1"/>
</dbReference>
<dbReference type="InterPro" id="IPR000922">
    <property type="entry name" value="Lectin_gal-bd_dom"/>
</dbReference>
<dbReference type="InterPro" id="IPR043159">
    <property type="entry name" value="Lectin_gal-bd_sf"/>
</dbReference>
<dbReference type="Gene3D" id="2.60.120.740">
    <property type="match status" value="1"/>
</dbReference>
<feature type="domain" description="SUEL-type lectin" evidence="1">
    <location>
        <begin position="19"/>
        <end position="98"/>
    </location>
</feature>
<sequence length="100" mass="11306">MGKEYIMCTEANLELPWKLSCTRESKDVVTKINFADYGNPSGKCEHYKHGNCGASTTMKVVKKNCLGKHMCVFMVTDEMFGTSHCKTDVKFFVQYTCTKA</sequence>
<accession>A0A6J0NCC3</accession>
<keyword evidence="2" id="KW-1185">Reference proteome</keyword>
<proteinExistence type="predicted"/>
<dbReference type="Proteomes" id="UP000504610">
    <property type="component" value="Unplaced"/>
</dbReference>
<evidence type="ECO:0000313" key="2">
    <source>
        <dbReference type="Proteomes" id="UP000504610"/>
    </source>
</evidence>
<gene>
    <name evidence="3" type="primary">LOC108853225</name>
</gene>
<evidence type="ECO:0000259" key="1">
    <source>
        <dbReference type="PROSITE" id="PS50228"/>
    </source>
</evidence>
<dbReference type="PROSITE" id="PS50228">
    <property type="entry name" value="SUEL_LECTIN"/>
    <property type="match status" value="1"/>
</dbReference>
<organism evidence="2 3">
    <name type="scientific">Raphanus sativus</name>
    <name type="common">Radish</name>
    <name type="synonym">Raphanus raphanistrum var. sativus</name>
    <dbReference type="NCBI Taxonomy" id="3726"/>
    <lineage>
        <taxon>Eukaryota</taxon>
        <taxon>Viridiplantae</taxon>
        <taxon>Streptophyta</taxon>
        <taxon>Embryophyta</taxon>
        <taxon>Tracheophyta</taxon>
        <taxon>Spermatophyta</taxon>
        <taxon>Magnoliopsida</taxon>
        <taxon>eudicotyledons</taxon>
        <taxon>Gunneridae</taxon>
        <taxon>Pentapetalae</taxon>
        <taxon>rosids</taxon>
        <taxon>malvids</taxon>
        <taxon>Brassicales</taxon>
        <taxon>Brassicaceae</taxon>
        <taxon>Brassiceae</taxon>
        <taxon>Raphanus</taxon>
    </lineage>
</organism>
<dbReference type="RefSeq" id="XP_018482170.2">
    <property type="nucleotide sequence ID" value="XM_018626668.2"/>
</dbReference>
<dbReference type="KEGG" id="rsz:108853225"/>